<proteinExistence type="predicted"/>
<keyword evidence="3" id="KW-1185">Reference proteome</keyword>
<reference evidence="2 3" key="1">
    <citation type="journal article" date="2016" name="Genome Announc.">
        <title>Draft Whole-Genome Sequence of Trichoderma gamsii T6085, a Promising Biocontrol Agent of Fusarium Head Blight on Wheat.</title>
        <authorList>
            <person name="Baroncelli R."/>
            <person name="Zapparata A."/>
            <person name="Piaggeschi G."/>
            <person name="Sarrocco S."/>
            <person name="Vannacci G."/>
        </authorList>
    </citation>
    <scope>NUCLEOTIDE SEQUENCE [LARGE SCALE GENOMIC DNA]</scope>
    <source>
        <strain evidence="2 3">T6085</strain>
    </source>
</reference>
<gene>
    <name evidence="2" type="ORF">TGAM01_v202252</name>
</gene>
<dbReference type="RefSeq" id="XP_024406359.1">
    <property type="nucleotide sequence ID" value="XM_024548956.1"/>
</dbReference>
<evidence type="ECO:0000259" key="1">
    <source>
        <dbReference type="PROSITE" id="PS50181"/>
    </source>
</evidence>
<evidence type="ECO:0000313" key="3">
    <source>
        <dbReference type="Proteomes" id="UP000054821"/>
    </source>
</evidence>
<dbReference type="AlphaFoldDB" id="A0A2P4ZXX8"/>
<comment type="caution">
    <text evidence="2">The sequence shown here is derived from an EMBL/GenBank/DDBJ whole genome shotgun (WGS) entry which is preliminary data.</text>
</comment>
<dbReference type="SUPFAM" id="SSF52047">
    <property type="entry name" value="RNI-like"/>
    <property type="match status" value="1"/>
</dbReference>
<dbReference type="EMBL" id="JPDN02000005">
    <property type="protein sequence ID" value="PON29144.1"/>
    <property type="molecule type" value="Genomic_DNA"/>
</dbReference>
<dbReference type="PROSITE" id="PS50181">
    <property type="entry name" value="FBOX"/>
    <property type="match status" value="1"/>
</dbReference>
<accession>A0A2P4ZXX8</accession>
<evidence type="ECO:0000313" key="2">
    <source>
        <dbReference type="EMBL" id="PON29144.1"/>
    </source>
</evidence>
<protein>
    <recommendedName>
        <fullName evidence="1">F-box domain-containing protein</fullName>
    </recommendedName>
</protein>
<dbReference type="InterPro" id="IPR001810">
    <property type="entry name" value="F-box_dom"/>
</dbReference>
<dbReference type="Proteomes" id="UP000054821">
    <property type="component" value="Unassembled WGS sequence"/>
</dbReference>
<feature type="domain" description="F-box" evidence="1">
    <location>
        <begin position="1"/>
        <end position="46"/>
    </location>
</feature>
<organism evidence="2 3">
    <name type="scientific">Trichoderma gamsii</name>
    <dbReference type="NCBI Taxonomy" id="398673"/>
    <lineage>
        <taxon>Eukaryota</taxon>
        <taxon>Fungi</taxon>
        <taxon>Dikarya</taxon>
        <taxon>Ascomycota</taxon>
        <taxon>Pezizomycotina</taxon>
        <taxon>Sordariomycetes</taxon>
        <taxon>Hypocreomycetidae</taxon>
        <taxon>Hypocreales</taxon>
        <taxon>Hypocreaceae</taxon>
        <taxon>Trichoderma</taxon>
    </lineage>
</organism>
<sequence length="375" mass="42860">MVFLLDIPRELSLQIVRLLDLGDKVNLSAIFKRYRAQLFPDIFNTIRFTPNETSATSALIAVQAYGQLKFDFGLDSVRDEVSVNFGDVEDANVIGAKELQHKWRALMKETWEALAINTSVRELILDELPPKWTSAYYTDPFRQLLGQLESATFNFFGFEDYDGCRTSTALGCNNFLRNLDALFFRYMTGLKHLNIRAFDLLGLDNDLPDIPLALKPEDLPLLQSLKLEDYVISPELVSFIRGHTQILASLNINECSSMIDTPSYVESLSWAEFFDQVYEAKPRLTELVAGGSKASFLQENQLDEWLGDDIENMLQRMKTDPTFILFRYIFVDGDCGTPFVYEGLNVERYYDGSDQRAYDRLMGLVEENRACLGRV</sequence>
<dbReference type="GeneID" id="29987241"/>
<name>A0A2P4ZXX8_9HYPO</name>